<keyword evidence="2" id="KW-0472">Membrane</keyword>
<organism evidence="4 5">
    <name type="scientific">Sporothrix bragantina</name>
    <dbReference type="NCBI Taxonomy" id="671064"/>
    <lineage>
        <taxon>Eukaryota</taxon>
        <taxon>Fungi</taxon>
        <taxon>Dikarya</taxon>
        <taxon>Ascomycota</taxon>
        <taxon>Pezizomycotina</taxon>
        <taxon>Sordariomycetes</taxon>
        <taxon>Sordariomycetidae</taxon>
        <taxon>Ophiostomatales</taxon>
        <taxon>Ophiostomataceae</taxon>
        <taxon>Sporothrix</taxon>
    </lineage>
</organism>
<keyword evidence="3" id="KW-0732">Signal</keyword>
<proteinExistence type="predicted"/>
<feature type="region of interest" description="Disordered" evidence="1">
    <location>
        <begin position="379"/>
        <end position="400"/>
    </location>
</feature>
<feature type="compositionally biased region" description="Polar residues" evidence="1">
    <location>
        <begin position="561"/>
        <end position="570"/>
    </location>
</feature>
<evidence type="ECO:0000256" key="1">
    <source>
        <dbReference type="SAM" id="MobiDB-lite"/>
    </source>
</evidence>
<keyword evidence="2" id="KW-1133">Transmembrane helix</keyword>
<feature type="chain" id="PRO_5046452110" description="Lpxtg-domain-containing protein" evidence="3">
    <location>
        <begin position="20"/>
        <end position="601"/>
    </location>
</feature>
<evidence type="ECO:0000313" key="4">
    <source>
        <dbReference type="EMBL" id="CAK7211050.1"/>
    </source>
</evidence>
<feature type="transmembrane region" description="Helical" evidence="2">
    <location>
        <begin position="218"/>
        <end position="239"/>
    </location>
</feature>
<gene>
    <name evidence="4" type="ORF">SBRCBS47491_000986</name>
</gene>
<accession>A0ABP0AUU6</accession>
<evidence type="ECO:0008006" key="6">
    <source>
        <dbReference type="Google" id="ProtNLM"/>
    </source>
</evidence>
<reference evidence="4 5" key="1">
    <citation type="submission" date="2024-01" db="EMBL/GenBank/DDBJ databases">
        <authorList>
            <person name="Allen C."/>
            <person name="Tagirdzhanova G."/>
        </authorList>
    </citation>
    <scope>NUCLEOTIDE SEQUENCE [LARGE SCALE GENOMIC DNA]</scope>
</reference>
<keyword evidence="5" id="KW-1185">Reference proteome</keyword>
<evidence type="ECO:0000256" key="2">
    <source>
        <dbReference type="SAM" id="Phobius"/>
    </source>
</evidence>
<name>A0ABP0AUU6_9PEZI</name>
<feature type="region of interest" description="Disordered" evidence="1">
    <location>
        <begin position="497"/>
        <end position="601"/>
    </location>
</feature>
<feature type="compositionally biased region" description="Low complexity" evidence="1">
    <location>
        <begin position="541"/>
        <end position="560"/>
    </location>
</feature>
<dbReference type="Proteomes" id="UP001642406">
    <property type="component" value="Unassembled WGS sequence"/>
</dbReference>
<sequence>MWPKLALVTAVALAGPATALLVAPGSPCEQYCGNVLSTTTGADMTCQDSDYASQSAGIVFESCINCELKSAYSSGNTSDLNYLLYNLRYTVSYCLFGLENNTNAAGSPCIIDPACGLLENAFNYDNMTVDVGSYDFCQNWVENQVPKCTACLSSTSTFMENYVTILDAACRQMPNDGSTLSVQGTPFSTIPMNVTTPSATPLYTYTPVYSPISLGGKVGIAVGGLVLILSIAGFLIVCFGRRRRRAFLKGVEARYGGGQYGGGVMGGGGDGWPSPAMVQTASKAHEKYSTPTSTQPLRSWDDTSPVSVSTAAEKNGYFPRYFSPYNSQYNSPVSAEDGPPYTTWPAMSSMTDTLAGGGGAAVGGAGSRHYQIGLRSVSPVEDDAHDGSPGSSKGPLDQRQWPTAYTQEEIERMAHEYELAQIGVALGGTDPSLRSKNSNLSMEAGSTSSAVMAGVKDFPMPPQQLHRQAHAAFQQASVHGESSSSSLSSLSVSAGVLWEPTSSSRRNKRSKKSSGQYSEPSDSEDIILTTMRRPSAHERAQAQAQAYAQAQAEAAAQVQAPPSTLQQSPRPMQYYPRPPSPEMESPYGGLTEADARHGHAM</sequence>
<feature type="signal peptide" evidence="3">
    <location>
        <begin position="1"/>
        <end position="19"/>
    </location>
</feature>
<evidence type="ECO:0000313" key="5">
    <source>
        <dbReference type="Proteomes" id="UP001642406"/>
    </source>
</evidence>
<comment type="caution">
    <text evidence="4">The sequence shown here is derived from an EMBL/GenBank/DDBJ whole genome shotgun (WGS) entry which is preliminary data.</text>
</comment>
<protein>
    <recommendedName>
        <fullName evidence="6">Lpxtg-domain-containing protein</fullName>
    </recommendedName>
</protein>
<evidence type="ECO:0000256" key="3">
    <source>
        <dbReference type="SAM" id="SignalP"/>
    </source>
</evidence>
<keyword evidence="2" id="KW-0812">Transmembrane</keyword>
<dbReference type="EMBL" id="CAWUHC010000005">
    <property type="protein sequence ID" value="CAK7211050.1"/>
    <property type="molecule type" value="Genomic_DNA"/>
</dbReference>